<sequence length="231" mass="26360">MQKTSEWNHQQLTGLSQSHLTTLNINERNVLVHKDVVSALLSLVTLAEKEGFKVAIASGYRDYERQRLIWNSKYLGLRPVLDSDGHILDAKSLSVEDRIHAILRWSALPGASRHHWGCDFDLYAHNLLPSESKLQLEPWEYLEGHQAPFYQWLLANTQQLGFFFPYSKDKGGVAIEPWHLSHQRTSSAALKQLTQSILTEALEQNPIEGSLEVLKHLDSIYTQYITNISTT</sequence>
<name>A0A4Y3HQS9_9VIBR</name>
<dbReference type="OrthoDB" id="9792074at2"/>
<dbReference type="InterPro" id="IPR052179">
    <property type="entry name" value="DD-CPase-like"/>
</dbReference>
<dbReference type="InterPro" id="IPR009045">
    <property type="entry name" value="Zn_M74/Hedgehog-like"/>
</dbReference>
<dbReference type="PANTHER" id="PTHR34385">
    <property type="entry name" value="D-ALANYL-D-ALANINE CARBOXYPEPTIDASE"/>
    <property type="match status" value="1"/>
</dbReference>
<dbReference type="AlphaFoldDB" id="A0A4Y3HQS9"/>
<dbReference type="Gene3D" id="3.30.1380.10">
    <property type="match status" value="1"/>
</dbReference>
<dbReference type="PANTHER" id="PTHR34385:SF1">
    <property type="entry name" value="PEPTIDOGLYCAN L-ALANYL-D-GLUTAMATE ENDOPEPTIDASE CWLK"/>
    <property type="match status" value="1"/>
</dbReference>
<comment type="caution">
    <text evidence="2">The sequence shown here is derived from an EMBL/GenBank/DDBJ whole genome shotgun (WGS) entry which is preliminary data.</text>
</comment>
<dbReference type="InterPro" id="IPR003709">
    <property type="entry name" value="VanY-like_core_dom"/>
</dbReference>
<dbReference type="EMBL" id="BJLF01000001">
    <property type="protein sequence ID" value="GEA49395.1"/>
    <property type="molecule type" value="Genomic_DNA"/>
</dbReference>
<keyword evidence="3" id="KW-1185">Reference proteome</keyword>
<dbReference type="RefSeq" id="WP_141343760.1">
    <property type="nucleotide sequence ID" value="NZ_BJLF01000001.1"/>
</dbReference>
<evidence type="ECO:0000313" key="3">
    <source>
        <dbReference type="Proteomes" id="UP000318717"/>
    </source>
</evidence>
<dbReference type="GO" id="GO:0006508">
    <property type="term" value="P:proteolysis"/>
    <property type="evidence" value="ECO:0007669"/>
    <property type="project" value="InterPro"/>
</dbReference>
<gene>
    <name evidence="2" type="ORF">VIN01S_01990</name>
</gene>
<evidence type="ECO:0000313" key="2">
    <source>
        <dbReference type="EMBL" id="GEA49395.1"/>
    </source>
</evidence>
<dbReference type="SUPFAM" id="SSF55166">
    <property type="entry name" value="Hedgehog/DD-peptidase"/>
    <property type="match status" value="1"/>
</dbReference>
<reference evidence="2 3" key="1">
    <citation type="submission" date="2019-06" db="EMBL/GenBank/DDBJ databases">
        <title>Whole genome shotgun sequence of Vibrio inusitatus NBRC 102082.</title>
        <authorList>
            <person name="Hosoyama A."/>
            <person name="Uohara A."/>
            <person name="Ohji S."/>
            <person name="Ichikawa N."/>
        </authorList>
    </citation>
    <scope>NUCLEOTIDE SEQUENCE [LARGE SCALE GENOMIC DNA]</scope>
    <source>
        <strain evidence="2 3">NBRC 102082</strain>
    </source>
</reference>
<organism evidence="2 3">
    <name type="scientific">Vibrio inusitatus NBRC 102082</name>
    <dbReference type="NCBI Taxonomy" id="1219070"/>
    <lineage>
        <taxon>Bacteria</taxon>
        <taxon>Pseudomonadati</taxon>
        <taxon>Pseudomonadota</taxon>
        <taxon>Gammaproteobacteria</taxon>
        <taxon>Vibrionales</taxon>
        <taxon>Vibrionaceae</taxon>
        <taxon>Vibrio</taxon>
    </lineage>
</organism>
<dbReference type="Pfam" id="PF02557">
    <property type="entry name" value="VanY"/>
    <property type="match status" value="1"/>
</dbReference>
<protein>
    <submittedName>
        <fullName evidence="2">Peptidase M15</fullName>
    </submittedName>
</protein>
<dbReference type="Proteomes" id="UP000318717">
    <property type="component" value="Unassembled WGS sequence"/>
</dbReference>
<evidence type="ECO:0000259" key="1">
    <source>
        <dbReference type="Pfam" id="PF02557"/>
    </source>
</evidence>
<feature type="domain" description="D-alanyl-D-alanine carboxypeptidase-like core" evidence="1">
    <location>
        <begin position="31"/>
        <end position="182"/>
    </location>
</feature>
<dbReference type="GO" id="GO:0008233">
    <property type="term" value="F:peptidase activity"/>
    <property type="evidence" value="ECO:0007669"/>
    <property type="project" value="InterPro"/>
</dbReference>
<dbReference type="CDD" id="cd14847">
    <property type="entry name" value="DD-carboxypeptidase_like"/>
    <property type="match status" value="1"/>
</dbReference>
<accession>A0A4Y3HQS9</accession>
<proteinExistence type="predicted"/>